<name>A0A0B1T2R0_OESDE</name>
<dbReference type="EMBL" id="KN552999">
    <property type="protein sequence ID" value="KHJ90451.1"/>
    <property type="molecule type" value="Genomic_DNA"/>
</dbReference>
<dbReference type="AlphaFoldDB" id="A0A0B1T2R0"/>
<gene>
    <name evidence="1" type="ORF">OESDEN_09707</name>
</gene>
<sequence length="79" mass="9148">MLAEMFYYKTVETSMPNVVRIIVQVATAIGFSIVQRWLCAPPQIEPPRRKGRLFAKHYMEGNLLTPPDTDDVRELKKQL</sequence>
<evidence type="ECO:0000313" key="2">
    <source>
        <dbReference type="Proteomes" id="UP000053660"/>
    </source>
</evidence>
<protein>
    <submittedName>
        <fullName evidence="1">Uncharacterized protein</fullName>
    </submittedName>
</protein>
<organism evidence="1 2">
    <name type="scientific">Oesophagostomum dentatum</name>
    <name type="common">Nodular worm</name>
    <dbReference type="NCBI Taxonomy" id="61180"/>
    <lineage>
        <taxon>Eukaryota</taxon>
        <taxon>Metazoa</taxon>
        <taxon>Ecdysozoa</taxon>
        <taxon>Nematoda</taxon>
        <taxon>Chromadorea</taxon>
        <taxon>Rhabditida</taxon>
        <taxon>Rhabditina</taxon>
        <taxon>Rhabditomorpha</taxon>
        <taxon>Strongyloidea</taxon>
        <taxon>Strongylidae</taxon>
        <taxon>Oesophagostomum</taxon>
    </lineage>
</organism>
<reference evidence="1 2" key="1">
    <citation type="submission" date="2014-03" db="EMBL/GenBank/DDBJ databases">
        <title>Draft genome of the hookworm Oesophagostomum dentatum.</title>
        <authorList>
            <person name="Mitreva M."/>
        </authorList>
    </citation>
    <scope>NUCLEOTIDE SEQUENCE [LARGE SCALE GENOMIC DNA]</scope>
    <source>
        <strain evidence="1 2">OD-Hann</strain>
    </source>
</reference>
<dbReference type="OrthoDB" id="5846778at2759"/>
<accession>A0A0B1T2R0</accession>
<keyword evidence="2" id="KW-1185">Reference proteome</keyword>
<dbReference type="Proteomes" id="UP000053660">
    <property type="component" value="Unassembled WGS sequence"/>
</dbReference>
<proteinExistence type="predicted"/>
<evidence type="ECO:0000313" key="1">
    <source>
        <dbReference type="EMBL" id="KHJ90451.1"/>
    </source>
</evidence>